<dbReference type="EMBL" id="UOEL01000006">
    <property type="protein sequence ID" value="VAW09957.1"/>
    <property type="molecule type" value="Genomic_DNA"/>
</dbReference>
<dbReference type="AlphaFoldDB" id="A0A3B0T9B0"/>
<reference evidence="2" key="1">
    <citation type="submission" date="2018-06" db="EMBL/GenBank/DDBJ databases">
        <authorList>
            <person name="Zhirakovskaya E."/>
        </authorList>
    </citation>
    <scope>NUCLEOTIDE SEQUENCE</scope>
</reference>
<evidence type="ECO:0000313" key="2">
    <source>
        <dbReference type="EMBL" id="VAW09957.1"/>
    </source>
</evidence>
<dbReference type="InterPro" id="IPR008928">
    <property type="entry name" value="6-hairpin_glycosidase_sf"/>
</dbReference>
<dbReference type="Pfam" id="PF03663">
    <property type="entry name" value="Glyco_hydro_76"/>
    <property type="match status" value="1"/>
</dbReference>
<dbReference type="PANTHER" id="PTHR42899">
    <property type="entry name" value="SPERMATOGENESIS-ASSOCIATED PROTEIN 20"/>
    <property type="match status" value="1"/>
</dbReference>
<proteinExistence type="predicted"/>
<accession>A0A3B0T9B0</accession>
<dbReference type="PANTHER" id="PTHR42899:SF1">
    <property type="entry name" value="SPERMATOGENESIS-ASSOCIATED PROTEIN 20"/>
    <property type="match status" value="1"/>
</dbReference>
<dbReference type="GO" id="GO:0005975">
    <property type="term" value="P:carbohydrate metabolic process"/>
    <property type="evidence" value="ECO:0007669"/>
    <property type="project" value="InterPro"/>
</dbReference>
<dbReference type="PIRSF" id="PIRSF006402">
    <property type="entry name" value="UCP006402_thioredoxin"/>
    <property type="match status" value="1"/>
</dbReference>
<gene>
    <name evidence="2" type="ORF">MNBD_BACTEROID03-1199</name>
</gene>
<dbReference type="InterPro" id="IPR004879">
    <property type="entry name" value="Ssp411-like_TRX"/>
</dbReference>
<feature type="domain" description="Spermatogenesis-associated protein 20-like TRX" evidence="1">
    <location>
        <begin position="30"/>
        <end position="185"/>
    </location>
</feature>
<sequence length="705" mass="81528">MLKKIHILTVLLFWLNGCAQNPEKMPHKFTNDLINETSPYLLQHAHNPVNWAAWKPEVLERAKKENKLLLISIGYAACHWCHVMEHECFEDEEVAKVMNSNFINIKIDREERPDIDHIYMDALQMMAGSGGWPLNIIALPDGRPFWGATYVKKENWINTLEQLSDLYQKDPSKILTYAEKLAEGIKATNLIENKTDQDLFTLKQLDVSVKDWSTYFDNQMGGYKRAPKFMMPVNLNFLLHYGTTQKDGHILKYVNTTLTKMAWGGLFDHVGGGFSRYSVDAKWHVPHFEKMLYDNGQLISLYAKAYATTKNELYKNTVERTIDFVQQELTDKSNGFYSSLDADSLTETGELEEGAYYVWQEEELKSLLGSNFKIFKDYFNINNYGHWEHDNYVLIRDATSEKIAKKHSIEQDRLIEVIQDCQDILKKERNKRNKPRLDDKILTSWNGLMLKGLVDAYRYLDNEKYLTLALKNANFIHNNLMKPEGGLFHNHKNGKSNINGYLEDYAAVIDAFIGLYEVTYDEKWLSRSKALALYCQEFFFDTNSQLFFFTSKQDDFIIRRTIETSDNVVPASNSIMAINLFKLSKLFPEEKFGDIALQMLKNVQGQFDKNAQSHANWLQLNLFLNKPFYEIAATGEKYQKKAKELQGQYLPNTIIAAAEKKSTVSILQNRFVADKTLIYVCLHGLCKLPVTEAEEALKLLNEQAE</sequence>
<organism evidence="2">
    <name type="scientific">hydrothermal vent metagenome</name>
    <dbReference type="NCBI Taxonomy" id="652676"/>
    <lineage>
        <taxon>unclassified sequences</taxon>
        <taxon>metagenomes</taxon>
        <taxon>ecological metagenomes</taxon>
    </lineage>
</organism>
<dbReference type="CDD" id="cd02955">
    <property type="entry name" value="SSP411"/>
    <property type="match status" value="1"/>
</dbReference>
<dbReference type="InterPro" id="IPR024705">
    <property type="entry name" value="Ssp411"/>
</dbReference>
<dbReference type="SUPFAM" id="SSF52833">
    <property type="entry name" value="Thioredoxin-like"/>
    <property type="match status" value="1"/>
</dbReference>
<dbReference type="InterPro" id="IPR036249">
    <property type="entry name" value="Thioredoxin-like_sf"/>
</dbReference>
<dbReference type="Pfam" id="PF03190">
    <property type="entry name" value="Thioredox_DsbH"/>
    <property type="match status" value="1"/>
</dbReference>
<dbReference type="Gene3D" id="1.50.10.20">
    <property type="match status" value="1"/>
</dbReference>
<protein>
    <submittedName>
        <fullName evidence="2">Uncharacterized protein YyaL</fullName>
    </submittedName>
</protein>
<dbReference type="InterPro" id="IPR012341">
    <property type="entry name" value="6hp_glycosidase-like_sf"/>
</dbReference>
<evidence type="ECO:0000259" key="1">
    <source>
        <dbReference type="Pfam" id="PF03190"/>
    </source>
</evidence>
<dbReference type="Gene3D" id="1.50.10.10">
    <property type="match status" value="1"/>
</dbReference>
<name>A0A3B0T9B0_9ZZZZ</name>
<dbReference type="Gene3D" id="3.40.30.10">
    <property type="entry name" value="Glutaredoxin"/>
    <property type="match status" value="1"/>
</dbReference>
<dbReference type="InterPro" id="IPR005198">
    <property type="entry name" value="Glyco_hydro_76"/>
</dbReference>
<dbReference type="SUPFAM" id="SSF48208">
    <property type="entry name" value="Six-hairpin glycosidases"/>
    <property type="match status" value="1"/>
</dbReference>